<comment type="caution">
    <text evidence="2">The sequence shown here is derived from an EMBL/GenBank/DDBJ whole genome shotgun (WGS) entry which is preliminary data.</text>
</comment>
<dbReference type="Proteomes" id="UP000547510">
    <property type="component" value="Unassembled WGS sequence"/>
</dbReference>
<organism evidence="2 3">
    <name type="scientific">Saccharothrix tamanrassetensis</name>
    <dbReference type="NCBI Taxonomy" id="1051531"/>
    <lineage>
        <taxon>Bacteria</taxon>
        <taxon>Bacillati</taxon>
        <taxon>Actinomycetota</taxon>
        <taxon>Actinomycetes</taxon>
        <taxon>Pseudonocardiales</taxon>
        <taxon>Pseudonocardiaceae</taxon>
        <taxon>Saccharothrix</taxon>
    </lineage>
</organism>
<keyword evidence="3" id="KW-1185">Reference proteome</keyword>
<evidence type="ECO:0000256" key="1">
    <source>
        <dbReference type="SAM" id="MobiDB-lite"/>
    </source>
</evidence>
<sequence>MAAPPAGAIATPPGNGPAGGSAGAAGLTPPGPGTSSACRP</sequence>
<evidence type="ECO:0000313" key="3">
    <source>
        <dbReference type="Proteomes" id="UP000547510"/>
    </source>
</evidence>
<dbReference type="RefSeq" id="WP_281391500.1">
    <property type="nucleotide sequence ID" value="NZ_JACHJN010000001.1"/>
</dbReference>
<dbReference type="EMBL" id="JACHJN010000001">
    <property type="protein sequence ID" value="MBB5954213.1"/>
    <property type="molecule type" value="Genomic_DNA"/>
</dbReference>
<feature type="compositionally biased region" description="Low complexity" evidence="1">
    <location>
        <begin position="24"/>
        <end position="40"/>
    </location>
</feature>
<reference evidence="2 3" key="1">
    <citation type="submission" date="2020-08" db="EMBL/GenBank/DDBJ databases">
        <title>Genomic Encyclopedia of Type Strains, Phase III (KMG-III): the genomes of soil and plant-associated and newly described type strains.</title>
        <authorList>
            <person name="Whitman W."/>
        </authorList>
    </citation>
    <scope>NUCLEOTIDE SEQUENCE [LARGE SCALE GENOMIC DNA]</scope>
    <source>
        <strain evidence="2 3">CECT 8640</strain>
    </source>
</reference>
<dbReference type="AlphaFoldDB" id="A0A841CB89"/>
<evidence type="ECO:0000313" key="2">
    <source>
        <dbReference type="EMBL" id="MBB5954213.1"/>
    </source>
</evidence>
<protein>
    <submittedName>
        <fullName evidence="2">Uncharacterized protein</fullName>
    </submittedName>
</protein>
<name>A0A841CB89_9PSEU</name>
<feature type="region of interest" description="Disordered" evidence="1">
    <location>
        <begin position="1"/>
        <end position="40"/>
    </location>
</feature>
<feature type="compositionally biased region" description="Low complexity" evidence="1">
    <location>
        <begin position="1"/>
        <end position="13"/>
    </location>
</feature>
<proteinExistence type="predicted"/>
<gene>
    <name evidence="2" type="ORF">FHS29_000783</name>
</gene>
<accession>A0A841CB89</accession>